<organism evidence="1">
    <name type="scientific">Anguilla anguilla</name>
    <name type="common">European freshwater eel</name>
    <name type="synonym">Muraena anguilla</name>
    <dbReference type="NCBI Taxonomy" id="7936"/>
    <lineage>
        <taxon>Eukaryota</taxon>
        <taxon>Metazoa</taxon>
        <taxon>Chordata</taxon>
        <taxon>Craniata</taxon>
        <taxon>Vertebrata</taxon>
        <taxon>Euteleostomi</taxon>
        <taxon>Actinopterygii</taxon>
        <taxon>Neopterygii</taxon>
        <taxon>Teleostei</taxon>
        <taxon>Anguilliformes</taxon>
        <taxon>Anguillidae</taxon>
        <taxon>Anguilla</taxon>
    </lineage>
</organism>
<sequence length="39" mass="4644">MMVYIYWDDSLSTERRVTTIPRTYKTAIHYTALQHLGVI</sequence>
<evidence type="ECO:0000313" key="1">
    <source>
        <dbReference type="EMBL" id="JAH40514.1"/>
    </source>
</evidence>
<dbReference type="AlphaFoldDB" id="A0A0E9SGK2"/>
<protein>
    <submittedName>
        <fullName evidence="1">Uncharacterized protein</fullName>
    </submittedName>
</protein>
<reference evidence="1" key="1">
    <citation type="submission" date="2014-11" db="EMBL/GenBank/DDBJ databases">
        <authorList>
            <person name="Amaro Gonzalez C."/>
        </authorList>
    </citation>
    <scope>NUCLEOTIDE SEQUENCE</scope>
</reference>
<reference evidence="1" key="2">
    <citation type="journal article" date="2015" name="Fish Shellfish Immunol.">
        <title>Early steps in the European eel (Anguilla anguilla)-Vibrio vulnificus interaction in the gills: Role of the RtxA13 toxin.</title>
        <authorList>
            <person name="Callol A."/>
            <person name="Pajuelo D."/>
            <person name="Ebbesson L."/>
            <person name="Teles M."/>
            <person name="MacKenzie S."/>
            <person name="Amaro C."/>
        </authorList>
    </citation>
    <scope>NUCLEOTIDE SEQUENCE</scope>
</reference>
<dbReference type="EMBL" id="GBXM01068063">
    <property type="protein sequence ID" value="JAH40514.1"/>
    <property type="molecule type" value="Transcribed_RNA"/>
</dbReference>
<accession>A0A0E9SGK2</accession>
<name>A0A0E9SGK2_ANGAN</name>
<proteinExistence type="predicted"/>